<name>A0A498CFB7_9GAMM</name>
<dbReference type="AlphaFoldDB" id="A0A498CFB7"/>
<protein>
    <submittedName>
        <fullName evidence="3">Uncharacterized protein (TIGR02284 family)</fullName>
    </submittedName>
</protein>
<reference evidence="3 4" key="1">
    <citation type="submission" date="2018-10" db="EMBL/GenBank/DDBJ databases">
        <title>Comparative analysis of microorganisms from saline springs in Andes Mountain Range, Colombia.</title>
        <authorList>
            <person name="Rubin E."/>
        </authorList>
    </citation>
    <scope>NUCLEOTIDE SEQUENCE [LARGE SCALE GENOMIC DNA]</scope>
    <source>
        <strain evidence="3 4">USBA GBX 843</strain>
    </source>
</reference>
<dbReference type="Proteomes" id="UP000274786">
    <property type="component" value="Unassembled WGS sequence"/>
</dbReference>
<evidence type="ECO:0000313" key="4">
    <source>
        <dbReference type="Proteomes" id="UP000274786"/>
    </source>
</evidence>
<feature type="domain" description="DUF2383" evidence="2">
    <location>
        <begin position="32"/>
        <end position="139"/>
    </location>
</feature>
<dbReference type="Gene3D" id="1.20.1260.10">
    <property type="match status" value="1"/>
</dbReference>
<proteinExistence type="predicted"/>
<dbReference type="InterPro" id="IPR012347">
    <property type="entry name" value="Ferritin-like"/>
</dbReference>
<sequence length="174" mass="19216">MANAEKSTHPDNNTRAKPDQQEYIAVNTESKTAHNLNDLIEIARDGQEFYTEAAGKVEDAELAALFTRIAGVKNEIVRSLSATVVAAGGKPADHGTFVGSMQQFYGKVRATLGDKQYGYVAELEESEDRLLKAFKDTLTDADTSPAARQEVQRLLPQVQECHAVMRDRKHAMKH</sequence>
<dbReference type="Pfam" id="PF09537">
    <property type="entry name" value="DUF2383"/>
    <property type="match status" value="1"/>
</dbReference>
<feature type="region of interest" description="Disordered" evidence="1">
    <location>
        <begin position="1"/>
        <end position="21"/>
    </location>
</feature>
<feature type="compositionally biased region" description="Basic and acidic residues" evidence="1">
    <location>
        <begin position="1"/>
        <end position="20"/>
    </location>
</feature>
<dbReference type="InterPro" id="IPR019052">
    <property type="entry name" value="DUF2383"/>
</dbReference>
<evidence type="ECO:0000259" key="2">
    <source>
        <dbReference type="Pfam" id="PF09537"/>
    </source>
</evidence>
<accession>A0A498CFB7</accession>
<dbReference type="NCBIfam" id="TIGR02284">
    <property type="entry name" value="PA2169 family four-helix-bundle protein"/>
    <property type="match status" value="1"/>
</dbReference>
<gene>
    <name evidence="3" type="ORF">BCL79_0062</name>
</gene>
<dbReference type="EMBL" id="RCDC01000004">
    <property type="protein sequence ID" value="RLK55693.1"/>
    <property type="molecule type" value="Genomic_DNA"/>
</dbReference>
<evidence type="ECO:0000256" key="1">
    <source>
        <dbReference type="SAM" id="MobiDB-lite"/>
    </source>
</evidence>
<dbReference type="InterPro" id="IPR011971">
    <property type="entry name" value="CHP02284"/>
</dbReference>
<evidence type="ECO:0000313" key="3">
    <source>
        <dbReference type="EMBL" id="RLK55693.1"/>
    </source>
</evidence>
<organism evidence="3 4">
    <name type="scientific">Stenotrophomonas rhizophila</name>
    <dbReference type="NCBI Taxonomy" id="216778"/>
    <lineage>
        <taxon>Bacteria</taxon>
        <taxon>Pseudomonadati</taxon>
        <taxon>Pseudomonadota</taxon>
        <taxon>Gammaproteobacteria</taxon>
        <taxon>Lysobacterales</taxon>
        <taxon>Lysobacteraceae</taxon>
        <taxon>Stenotrophomonas</taxon>
    </lineage>
</organism>
<comment type="caution">
    <text evidence="3">The sequence shown here is derived from an EMBL/GenBank/DDBJ whole genome shotgun (WGS) entry which is preliminary data.</text>
</comment>